<accession>U3P8J6</accession>
<dbReference type="KEGG" id="lxy:O159_21680"/>
<organism evidence="2 3">
    <name type="scientific">Leifsonia xyli subsp. cynodontis DSM 46306</name>
    <dbReference type="NCBI Taxonomy" id="1389489"/>
    <lineage>
        <taxon>Bacteria</taxon>
        <taxon>Bacillati</taxon>
        <taxon>Actinomycetota</taxon>
        <taxon>Actinomycetes</taxon>
        <taxon>Micrococcales</taxon>
        <taxon>Microbacteriaceae</taxon>
        <taxon>Leifsonia</taxon>
    </lineage>
</organism>
<evidence type="ECO:0008006" key="4">
    <source>
        <dbReference type="Google" id="ProtNLM"/>
    </source>
</evidence>
<evidence type="ECO:0000313" key="2">
    <source>
        <dbReference type="EMBL" id="AGW42146.1"/>
    </source>
</evidence>
<evidence type="ECO:0000313" key="3">
    <source>
        <dbReference type="Proteomes" id="UP000016743"/>
    </source>
</evidence>
<reference evidence="2 3" key="1">
    <citation type="journal article" date="2013" name="Genome Announc.">
        <title>Complete Genome Sequence of Leifsonia xyli subsp. cynodontis Strain DSM46306, a Gram-Positive Bacterial Pathogen of Grasses.</title>
        <authorList>
            <person name="Monteiro-Vitorello C.B."/>
            <person name="Zerillo M.M."/>
            <person name="Van Sluys M.A."/>
            <person name="Camargo L.E."/>
            <person name="Kitajima J.P."/>
        </authorList>
    </citation>
    <scope>NUCLEOTIDE SEQUENCE [LARGE SCALE GENOMIC DNA]</scope>
    <source>
        <strain evidence="2 3">DSM 46306</strain>
    </source>
</reference>
<dbReference type="AlphaFoldDB" id="U3P8J6"/>
<dbReference type="Proteomes" id="UP000016743">
    <property type="component" value="Chromosome"/>
</dbReference>
<feature type="chain" id="PRO_5038827334" description="Secreted protein" evidence="1">
    <location>
        <begin position="20"/>
        <end position="103"/>
    </location>
</feature>
<keyword evidence="3" id="KW-1185">Reference proteome</keyword>
<sequence length="103" mass="11079">MTKKTRRFASVLAAGAASAALVAGAVVAAAPRIGSRVLHSLRRSQLLGGDDHDQLWHPGPLVRAARFAHRFDPLDDLLLAGVRRRRNVDLVLGGSLLPLIHHL</sequence>
<proteinExistence type="predicted"/>
<protein>
    <recommendedName>
        <fullName evidence="4">Secreted protein</fullName>
    </recommendedName>
</protein>
<dbReference type="HOGENOM" id="CLU_2260268_0_0_11"/>
<gene>
    <name evidence="2" type="ORF">O159_21680</name>
</gene>
<dbReference type="EMBL" id="CP006734">
    <property type="protein sequence ID" value="AGW42146.1"/>
    <property type="molecule type" value="Genomic_DNA"/>
</dbReference>
<name>U3P8J6_LEIXC</name>
<feature type="signal peptide" evidence="1">
    <location>
        <begin position="1"/>
        <end position="19"/>
    </location>
</feature>
<evidence type="ECO:0000256" key="1">
    <source>
        <dbReference type="SAM" id="SignalP"/>
    </source>
</evidence>
<keyword evidence="1" id="KW-0732">Signal</keyword>
<dbReference type="RefSeq" id="WP_021755643.1">
    <property type="nucleotide sequence ID" value="NC_022438.1"/>
</dbReference>